<feature type="compositionally biased region" description="Polar residues" evidence="1">
    <location>
        <begin position="1"/>
        <end position="26"/>
    </location>
</feature>
<dbReference type="EMBL" id="JAATIQ010000045">
    <property type="protein sequence ID" value="KAF4394346.1"/>
    <property type="molecule type" value="Genomic_DNA"/>
</dbReference>
<dbReference type="AlphaFoldDB" id="A0A7J6HGB9"/>
<dbReference type="Pfam" id="PF13966">
    <property type="entry name" value="zf-RVT"/>
    <property type="match status" value="1"/>
</dbReference>
<evidence type="ECO:0000313" key="3">
    <source>
        <dbReference type="EMBL" id="KAF4394346.1"/>
    </source>
</evidence>
<feature type="domain" description="Reverse transcriptase zinc-binding" evidence="2">
    <location>
        <begin position="189"/>
        <end position="279"/>
    </location>
</feature>
<gene>
    <name evidence="3" type="ORF">G4B88_018496</name>
</gene>
<evidence type="ECO:0000313" key="4">
    <source>
        <dbReference type="Proteomes" id="UP000583929"/>
    </source>
</evidence>
<organism evidence="3 4">
    <name type="scientific">Cannabis sativa</name>
    <name type="common">Hemp</name>
    <name type="synonym">Marijuana</name>
    <dbReference type="NCBI Taxonomy" id="3483"/>
    <lineage>
        <taxon>Eukaryota</taxon>
        <taxon>Viridiplantae</taxon>
        <taxon>Streptophyta</taxon>
        <taxon>Embryophyta</taxon>
        <taxon>Tracheophyta</taxon>
        <taxon>Spermatophyta</taxon>
        <taxon>Magnoliopsida</taxon>
        <taxon>eudicotyledons</taxon>
        <taxon>Gunneridae</taxon>
        <taxon>Pentapetalae</taxon>
        <taxon>rosids</taxon>
        <taxon>fabids</taxon>
        <taxon>Rosales</taxon>
        <taxon>Cannabaceae</taxon>
        <taxon>Cannabis</taxon>
    </lineage>
</organism>
<dbReference type="InterPro" id="IPR026960">
    <property type="entry name" value="RVT-Znf"/>
</dbReference>
<sequence>MASNEPENSIRTPTGVNKTSDTNQSPLIKEPAAGNHGAFTRPSINLGKSKGVMESAITMRPINGNNSINSKIIQLEDLEEEMEDSVITDSKRRRTRLEDITVPSDPTHAESHKGNFDGPFHEPCITSSHSSLVNCKVSQLMKIDQREWDHDIITDLFIPSEAQLILGIPLSNQAVDDVWYWCKETAGFYSVKSAYRHIQETKGHWASDEGSNFWKKFWKIKVPPKVLHFAWRALTECLATRDQLRIKHVPVAAACVFCNDASETTYHLFIECPFSVSCWNRSAVSLSFQIAPVFSTGLLKTGLGMVETI</sequence>
<feature type="region of interest" description="Disordered" evidence="1">
    <location>
        <begin position="1"/>
        <end position="46"/>
    </location>
</feature>
<dbReference type="Proteomes" id="UP000583929">
    <property type="component" value="Unassembled WGS sequence"/>
</dbReference>
<evidence type="ECO:0000259" key="2">
    <source>
        <dbReference type="Pfam" id="PF13966"/>
    </source>
</evidence>
<keyword evidence="4" id="KW-1185">Reference proteome</keyword>
<comment type="caution">
    <text evidence="3">The sequence shown here is derived from an EMBL/GenBank/DDBJ whole genome shotgun (WGS) entry which is preliminary data.</text>
</comment>
<accession>A0A7J6HGB9</accession>
<reference evidence="3 4" key="1">
    <citation type="journal article" date="2020" name="bioRxiv">
        <title>Sequence and annotation of 42 cannabis genomes reveals extensive copy number variation in cannabinoid synthesis and pathogen resistance genes.</title>
        <authorList>
            <person name="Mckernan K.J."/>
            <person name="Helbert Y."/>
            <person name="Kane L.T."/>
            <person name="Ebling H."/>
            <person name="Zhang L."/>
            <person name="Liu B."/>
            <person name="Eaton Z."/>
            <person name="Mclaughlin S."/>
            <person name="Kingan S."/>
            <person name="Baybayan P."/>
            <person name="Concepcion G."/>
            <person name="Jordan M."/>
            <person name="Riva A."/>
            <person name="Barbazuk W."/>
            <person name="Harkins T."/>
        </authorList>
    </citation>
    <scope>NUCLEOTIDE SEQUENCE [LARGE SCALE GENOMIC DNA]</scope>
    <source>
        <strain evidence="4">cv. Jamaican Lion 4</strain>
        <tissue evidence="3">Leaf</tissue>
    </source>
</reference>
<name>A0A7J6HGB9_CANSA</name>
<proteinExistence type="predicted"/>
<protein>
    <recommendedName>
        <fullName evidence="2">Reverse transcriptase zinc-binding domain-containing protein</fullName>
    </recommendedName>
</protein>
<evidence type="ECO:0000256" key="1">
    <source>
        <dbReference type="SAM" id="MobiDB-lite"/>
    </source>
</evidence>